<dbReference type="GeneID" id="24105194"/>
<dbReference type="Bgee" id="WBGene00235288">
    <property type="expression patterns" value="Expressed in larva"/>
</dbReference>
<dbReference type="CTD" id="24105194"/>
<accession>U4PMU9</accession>
<dbReference type="AlphaFoldDB" id="U4PMU9"/>
<protein>
    <submittedName>
        <fullName evidence="1">Uncharacterized protein</fullName>
    </submittedName>
</protein>
<dbReference type="PaxDb" id="6239-Y69A2AR.46"/>
<proteinExistence type="predicted"/>
<keyword evidence="2" id="KW-1185">Reference proteome</keyword>
<dbReference type="WormBase" id="Y69A2AR.46">
    <property type="protein sequence ID" value="CE48995"/>
    <property type="gene ID" value="WBGene00235288"/>
</dbReference>
<dbReference type="AGR" id="WB:WBGene00235288"/>
<dbReference type="KEGG" id="cel:CELE_Y69A2AR.46"/>
<gene>
    <name evidence="1" type="ORF">CELE_Y69A2AR.46</name>
    <name evidence="1 3" type="ORF">Y69A2AR.46</name>
</gene>
<dbReference type="InParanoid" id="U4PMU9"/>
<dbReference type="HOGENOM" id="CLU_3385253_0_0_1"/>
<dbReference type="RefSeq" id="NP_001294615.1">
    <property type="nucleotide sequence ID" value="NM_001307686.1"/>
</dbReference>
<name>U4PMU9_CAEEL</name>
<dbReference type="EMBL" id="BX284604">
    <property type="protein sequence ID" value="CDH93419.1"/>
    <property type="molecule type" value="Genomic_DNA"/>
</dbReference>
<reference evidence="1 2" key="1">
    <citation type="journal article" date="1998" name="Science">
        <title>Genome sequence of the nematode C. elegans: a platform for investigating biology.</title>
        <authorList>
            <consortium name="The C. elegans sequencing consortium"/>
            <person name="Sulson J.E."/>
            <person name="Waterston R."/>
        </authorList>
    </citation>
    <scope>NUCLEOTIDE SEQUENCE [LARGE SCALE GENOMIC DNA]</scope>
    <source>
        <strain evidence="1 2">Bristol N2</strain>
    </source>
</reference>
<evidence type="ECO:0000313" key="3">
    <source>
        <dbReference type="WormBase" id="Y69A2AR.46"/>
    </source>
</evidence>
<dbReference type="Proteomes" id="UP000001940">
    <property type="component" value="Chromosome IV"/>
</dbReference>
<evidence type="ECO:0000313" key="1">
    <source>
        <dbReference type="EMBL" id="CDH93419.1"/>
    </source>
</evidence>
<sequence length="33" mass="3871">MTSTESMSTMLTIFISTKVNRGYKSVEEWKQEK</sequence>
<organism evidence="1 2">
    <name type="scientific">Caenorhabditis elegans</name>
    <dbReference type="NCBI Taxonomy" id="6239"/>
    <lineage>
        <taxon>Eukaryota</taxon>
        <taxon>Metazoa</taxon>
        <taxon>Ecdysozoa</taxon>
        <taxon>Nematoda</taxon>
        <taxon>Chromadorea</taxon>
        <taxon>Rhabditida</taxon>
        <taxon>Rhabditina</taxon>
        <taxon>Rhabditomorpha</taxon>
        <taxon>Rhabditoidea</taxon>
        <taxon>Rhabditidae</taxon>
        <taxon>Peloderinae</taxon>
        <taxon>Caenorhabditis</taxon>
    </lineage>
</organism>
<evidence type="ECO:0000313" key="2">
    <source>
        <dbReference type="Proteomes" id="UP000001940"/>
    </source>
</evidence>